<comment type="caution">
    <text evidence="1">The sequence shown here is derived from an EMBL/GenBank/DDBJ whole genome shotgun (WGS) entry which is preliminary data.</text>
</comment>
<organism evidence="1 2">
    <name type="scientific">Parelaphostrongylus tenuis</name>
    <name type="common">Meningeal worm</name>
    <dbReference type="NCBI Taxonomy" id="148309"/>
    <lineage>
        <taxon>Eukaryota</taxon>
        <taxon>Metazoa</taxon>
        <taxon>Ecdysozoa</taxon>
        <taxon>Nematoda</taxon>
        <taxon>Chromadorea</taxon>
        <taxon>Rhabditida</taxon>
        <taxon>Rhabditina</taxon>
        <taxon>Rhabditomorpha</taxon>
        <taxon>Strongyloidea</taxon>
        <taxon>Metastrongylidae</taxon>
        <taxon>Parelaphostrongylus</taxon>
    </lineage>
</organism>
<dbReference type="AlphaFoldDB" id="A0AAD5QH71"/>
<gene>
    <name evidence="1" type="ORF">KIN20_003100</name>
</gene>
<reference evidence="1" key="1">
    <citation type="submission" date="2021-06" db="EMBL/GenBank/DDBJ databases">
        <title>Parelaphostrongylus tenuis whole genome reference sequence.</title>
        <authorList>
            <person name="Garwood T.J."/>
            <person name="Larsen P.A."/>
            <person name="Fountain-Jones N.M."/>
            <person name="Garbe J.R."/>
            <person name="Macchietto M.G."/>
            <person name="Kania S.A."/>
            <person name="Gerhold R.W."/>
            <person name="Richards J.E."/>
            <person name="Wolf T.M."/>
        </authorList>
    </citation>
    <scope>NUCLEOTIDE SEQUENCE</scope>
    <source>
        <strain evidence="1">MNPRO001-30</strain>
        <tissue evidence="1">Meninges</tissue>
    </source>
</reference>
<proteinExistence type="predicted"/>
<accession>A0AAD5QH71</accession>
<evidence type="ECO:0000313" key="2">
    <source>
        <dbReference type="Proteomes" id="UP001196413"/>
    </source>
</evidence>
<dbReference type="Proteomes" id="UP001196413">
    <property type="component" value="Unassembled WGS sequence"/>
</dbReference>
<protein>
    <submittedName>
        <fullName evidence="1">Uncharacterized protein</fullName>
    </submittedName>
</protein>
<name>A0AAD5QH71_PARTN</name>
<sequence length="65" mass="7266">MSIAILNDPQLSTDVYDLLISQTTPSMAPSARDESHDIFTTVLNVHSSTHQRYSPPMNLLVILLR</sequence>
<keyword evidence="2" id="KW-1185">Reference proteome</keyword>
<evidence type="ECO:0000313" key="1">
    <source>
        <dbReference type="EMBL" id="KAJ1347920.1"/>
    </source>
</evidence>
<dbReference type="EMBL" id="JAHQIW010000409">
    <property type="protein sequence ID" value="KAJ1347920.1"/>
    <property type="molecule type" value="Genomic_DNA"/>
</dbReference>